<dbReference type="Proteomes" id="UP000092445">
    <property type="component" value="Unassembled WGS sequence"/>
</dbReference>
<dbReference type="GO" id="GO:0008168">
    <property type="term" value="F:methyltransferase activity"/>
    <property type="evidence" value="ECO:0007669"/>
    <property type="project" value="UniProtKB-KW"/>
</dbReference>
<reference evidence="9" key="2">
    <citation type="submission" date="2020-05" db="UniProtKB">
        <authorList>
            <consortium name="EnsemblMetazoa"/>
        </authorList>
    </citation>
    <scope>IDENTIFICATION</scope>
    <source>
        <strain evidence="9">IAEA</strain>
    </source>
</reference>
<dbReference type="InterPro" id="IPR050750">
    <property type="entry name" value="C5-MTase"/>
</dbReference>
<keyword evidence="10" id="KW-1185">Reference proteome</keyword>
<dbReference type="PRINTS" id="PR00105">
    <property type="entry name" value="C5METTRFRASE"/>
</dbReference>
<evidence type="ECO:0000256" key="7">
    <source>
        <dbReference type="PROSITE-ProRule" id="PRU01016"/>
    </source>
</evidence>
<sequence>MKNALFGYNVHRNIVKKLQFSCRFLSQHAIVIVQYLIFLFKGRSKEMDLQILELFSGIGGMNYAFKESGIPGQIVAAVDINTNANAVYAYNNRQTTVLNNNVQKLDLKTLEKLQINCILMSPPCQPHTRVGHKKDIEDNRSHGLMHICSLLPECTSVRYILMENVKGFEGSLAHSLYTQTLRKAGFHYREFILSPTQLNIPNTRYRYYCLARRDQNFPFGGERIWTEFPTIKQQQKCTNTIKNILESDSLLSADFLVDQKTLDRRVLLMDIVTSSSTNTMCFTKAYAHYTEGTGSIFCPLKPEQMHQIFGKLKHLDNGNSSKENQTLERRELLQSLRLRYFTPREVARLMGFPDTFNFPLEITNRQRYKLLGNSINVQLVSELIKVICLQEQLY</sequence>
<dbReference type="InterPro" id="IPR029063">
    <property type="entry name" value="SAM-dependent_MTases_sf"/>
</dbReference>
<organism evidence="9 10">
    <name type="scientific">Glossina pallidipes</name>
    <name type="common">Tsetse fly</name>
    <dbReference type="NCBI Taxonomy" id="7398"/>
    <lineage>
        <taxon>Eukaryota</taxon>
        <taxon>Metazoa</taxon>
        <taxon>Ecdysozoa</taxon>
        <taxon>Arthropoda</taxon>
        <taxon>Hexapoda</taxon>
        <taxon>Insecta</taxon>
        <taxon>Pterygota</taxon>
        <taxon>Neoptera</taxon>
        <taxon>Endopterygota</taxon>
        <taxon>Diptera</taxon>
        <taxon>Brachycera</taxon>
        <taxon>Muscomorpha</taxon>
        <taxon>Hippoboscoidea</taxon>
        <taxon>Glossinidae</taxon>
        <taxon>Glossina</taxon>
    </lineage>
</organism>
<feature type="active site" evidence="7">
    <location>
        <position position="124"/>
    </location>
</feature>
<dbReference type="Pfam" id="PF00145">
    <property type="entry name" value="DNA_methylase"/>
    <property type="match status" value="1"/>
</dbReference>
<dbReference type="NCBIfam" id="TIGR00675">
    <property type="entry name" value="dcm"/>
    <property type="match status" value="1"/>
</dbReference>
<evidence type="ECO:0000256" key="4">
    <source>
        <dbReference type="ARBA" id="ARBA00039081"/>
    </source>
</evidence>
<evidence type="ECO:0000256" key="3">
    <source>
        <dbReference type="ARBA" id="ARBA00022691"/>
    </source>
</evidence>
<dbReference type="STRING" id="7398.A0A1B0AIV9"/>
<keyword evidence="3 7" id="KW-0949">S-adenosyl-L-methionine</keyword>
<dbReference type="SUPFAM" id="SSF53335">
    <property type="entry name" value="S-adenosyl-L-methionine-dependent methyltransferases"/>
    <property type="match status" value="1"/>
</dbReference>
<evidence type="ECO:0000256" key="5">
    <source>
        <dbReference type="ARBA" id="ARBA00039681"/>
    </source>
</evidence>
<dbReference type="InterPro" id="IPR001525">
    <property type="entry name" value="C5_MeTfrase"/>
</dbReference>
<dbReference type="Gene3D" id="3.90.120.10">
    <property type="entry name" value="DNA Methylase, subunit A, domain 2"/>
    <property type="match status" value="1"/>
</dbReference>
<evidence type="ECO:0000313" key="9">
    <source>
        <dbReference type="EnsemblMetazoa" id="GPAI047253-PA"/>
    </source>
</evidence>
<dbReference type="PANTHER" id="PTHR46098:SF1">
    <property type="entry name" value="TRNA (CYTOSINE(38)-C(5))-METHYLTRANSFERASE"/>
    <property type="match status" value="1"/>
</dbReference>
<proteinExistence type="inferred from homology"/>
<dbReference type="GO" id="GO:0032259">
    <property type="term" value="P:methylation"/>
    <property type="evidence" value="ECO:0007669"/>
    <property type="project" value="UniProtKB-KW"/>
</dbReference>
<dbReference type="EC" id="2.1.1.204" evidence="4"/>
<dbReference type="InterPro" id="IPR031303">
    <property type="entry name" value="C5_meth_CS"/>
</dbReference>
<name>A0A1B0AIV9_GLOPL</name>
<protein>
    <recommendedName>
        <fullName evidence="5">tRNA (cytosine(38)-C(5))-methyltransferase</fullName>
        <ecNumber evidence="4">2.1.1.204</ecNumber>
    </recommendedName>
    <alternativeName>
        <fullName evidence="6">DNA (cytosine-5)-methyltransferase-like protein 2</fullName>
    </alternativeName>
</protein>
<evidence type="ECO:0000256" key="1">
    <source>
        <dbReference type="ARBA" id="ARBA00022603"/>
    </source>
</evidence>
<dbReference type="PROSITE" id="PS51679">
    <property type="entry name" value="SAM_MT_C5"/>
    <property type="match status" value="1"/>
</dbReference>
<dbReference type="AlphaFoldDB" id="A0A1B0AIV9"/>
<evidence type="ECO:0000256" key="2">
    <source>
        <dbReference type="ARBA" id="ARBA00022679"/>
    </source>
</evidence>
<reference evidence="10" key="1">
    <citation type="submission" date="2014-03" db="EMBL/GenBank/DDBJ databases">
        <authorList>
            <person name="Aksoy S."/>
            <person name="Warren W."/>
            <person name="Wilson R.K."/>
        </authorList>
    </citation>
    <scope>NUCLEOTIDE SEQUENCE [LARGE SCALE GENOMIC DNA]</scope>
    <source>
        <strain evidence="10">IAEA</strain>
    </source>
</reference>
<keyword evidence="1 7" id="KW-0489">Methyltransferase</keyword>
<evidence type="ECO:0000256" key="6">
    <source>
        <dbReference type="ARBA" id="ARBA00042810"/>
    </source>
</evidence>
<evidence type="ECO:0000256" key="8">
    <source>
        <dbReference type="RuleBase" id="RU000416"/>
    </source>
</evidence>
<keyword evidence="2 7" id="KW-0808">Transferase</keyword>
<dbReference type="GO" id="GO:0005634">
    <property type="term" value="C:nucleus"/>
    <property type="evidence" value="ECO:0007669"/>
    <property type="project" value="TreeGrafter"/>
</dbReference>
<dbReference type="PANTHER" id="PTHR46098">
    <property type="entry name" value="TRNA (CYTOSINE(38)-C(5))-METHYLTRANSFERASE"/>
    <property type="match status" value="1"/>
</dbReference>
<comment type="similarity">
    <text evidence="7 8">Belongs to the class I-like SAM-binding methyltransferase superfamily. C5-methyltransferase family.</text>
</comment>
<dbReference type="EnsemblMetazoa" id="GPAI047253-RA">
    <property type="protein sequence ID" value="GPAI047253-PA"/>
    <property type="gene ID" value="GPAI047253"/>
</dbReference>
<evidence type="ECO:0000313" key="10">
    <source>
        <dbReference type="Proteomes" id="UP000092445"/>
    </source>
</evidence>
<dbReference type="PROSITE" id="PS00095">
    <property type="entry name" value="C5_MTASE_2"/>
    <property type="match status" value="1"/>
</dbReference>
<dbReference type="VEuPathDB" id="VectorBase:GPAI047253"/>
<dbReference type="Gene3D" id="3.40.50.150">
    <property type="entry name" value="Vaccinia Virus protein VP39"/>
    <property type="match status" value="1"/>
</dbReference>
<accession>A0A1B0AIV9</accession>